<feature type="region of interest" description="Disordered" evidence="1">
    <location>
        <begin position="174"/>
        <end position="197"/>
    </location>
</feature>
<gene>
    <name evidence="3" type="ORF">BWY73_00719</name>
</gene>
<accession>A0A1V5MH84</accession>
<reference evidence="3" key="1">
    <citation type="submission" date="2017-02" db="EMBL/GenBank/DDBJ databases">
        <title>Delving into the versatile metabolic prowess of the omnipresent phylum Bacteroidetes.</title>
        <authorList>
            <person name="Nobu M.K."/>
            <person name="Mei R."/>
            <person name="Narihiro T."/>
            <person name="Kuroda K."/>
            <person name="Liu W.-T."/>
        </authorList>
    </citation>
    <scope>NUCLEOTIDE SEQUENCE</scope>
    <source>
        <strain evidence="3">ADurb.Bin417</strain>
    </source>
</reference>
<name>A0A1V5MH84_UNCT6</name>
<dbReference type="Proteomes" id="UP000485484">
    <property type="component" value="Unassembled WGS sequence"/>
</dbReference>
<protein>
    <recommendedName>
        <fullName evidence="4">Pilus assembly protein, PilO</fullName>
    </recommendedName>
</protein>
<evidence type="ECO:0000256" key="1">
    <source>
        <dbReference type="SAM" id="MobiDB-lite"/>
    </source>
</evidence>
<comment type="caution">
    <text evidence="3">The sequence shown here is derived from an EMBL/GenBank/DDBJ whole genome shotgun (WGS) entry which is preliminary data.</text>
</comment>
<proteinExistence type="predicted"/>
<keyword evidence="2" id="KW-0812">Transmembrane</keyword>
<keyword evidence="2" id="KW-0472">Membrane</keyword>
<organism evidence="3">
    <name type="scientific">candidate division TA06 bacterium ADurb.Bin417</name>
    <dbReference type="NCBI Taxonomy" id="1852828"/>
    <lineage>
        <taxon>Bacteria</taxon>
        <taxon>Bacteria division TA06</taxon>
    </lineage>
</organism>
<sequence length="197" mass="20688">MISRKLIGGLVLAALLCFFFYLVVHSMVLAPQFREIKSLKGQLLSMESLPAVDAASASFLRLAASFRSAAARLDQCLLEGDGLPVLTLSRLAGRSGVSLIAVEPAAGQAGTDSGLFNPVDFQVSFSGSYRATADYIHALEHDAIFFQVRQLAAGLSDTADQTEILLRCYTRREGAPGSAGGSGPAAVRKAGAPEKGL</sequence>
<evidence type="ECO:0000256" key="2">
    <source>
        <dbReference type="SAM" id="Phobius"/>
    </source>
</evidence>
<evidence type="ECO:0008006" key="4">
    <source>
        <dbReference type="Google" id="ProtNLM"/>
    </source>
</evidence>
<evidence type="ECO:0000313" key="3">
    <source>
        <dbReference type="EMBL" id="OPZ92607.1"/>
    </source>
</evidence>
<dbReference type="AlphaFoldDB" id="A0A1V5MH84"/>
<dbReference type="EMBL" id="MWAK01000082">
    <property type="protein sequence ID" value="OPZ92607.1"/>
    <property type="molecule type" value="Genomic_DNA"/>
</dbReference>
<feature type="transmembrane region" description="Helical" evidence="2">
    <location>
        <begin position="6"/>
        <end position="30"/>
    </location>
</feature>
<keyword evidence="2" id="KW-1133">Transmembrane helix</keyword>